<protein>
    <recommendedName>
        <fullName evidence="5">DUF4245 domain-containing protein</fullName>
    </recommendedName>
</protein>
<dbReference type="InterPro" id="IPR025339">
    <property type="entry name" value="DUF4245"/>
</dbReference>
<dbReference type="AlphaFoldDB" id="A0A5J6ZAS7"/>
<feature type="region of interest" description="Disordered" evidence="1">
    <location>
        <begin position="177"/>
        <end position="213"/>
    </location>
</feature>
<keyword evidence="2" id="KW-0472">Membrane</keyword>
<dbReference type="Proteomes" id="UP000326711">
    <property type="component" value="Chromosome"/>
</dbReference>
<keyword evidence="2" id="KW-1133">Transmembrane helix</keyword>
<feature type="transmembrane region" description="Helical" evidence="2">
    <location>
        <begin position="18"/>
        <end position="38"/>
    </location>
</feature>
<accession>A0A5J6ZAS7</accession>
<dbReference type="KEGG" id="cuo:CUROG_07200"/>
<evidence type="ECO:0008006" key="5">
    <source>
        <dbReference type="Google" id="ProtNLM"/>
    </source>
</evidence>
<evidence type="ECO:0000256" key="1">
    <source>
        <dbReference type="SAM" id="MobiDB-lite"/>
    </source>
</evidence>
<sequence length="213" mass="23555">MAGVRIEKPRVFQSTKDIVMTLVVLLLSMFLVVGFTGLCSVDPGRPEAKGPVREVEAESILKMDAQALDFPIRYVEMPEGWVPNSQRRTEVGQQISVLTGWVIDEEMYISLTQTPAPLDDAKQPDEDYREQVREENIDGQRWIVLEGEDTRPVWATDLGDVRLALEGMANDDLMRTAAEAAQKAQPIERNASAGATSNAGPTGNQPADEQRSE</sequence>
<dbReference type="Pfam" id="PF14030">
    <property type="entry name" value="DUF4245"/>
    <property type="match status" value="1"/>
</dbReference>
<evidence type="ECO:0000313" key="4">
    <source>
        <dbReference type="Proteomes" id="UP000326711"/>
    </source>
</evidence>
<dbReference type="RefSeq" id="WP_151903120.1">
    <property type="nucleotide sequence ID" value="NZ_CP045032.1"/>
</dbReference>
<name>A0A5J6ZAS7_9CORY</name>
<evidence type="ECO:0000256" key="2">
    <source>
        <dbReference type="SAM" id="Phobius"/>
    </source>
</evidence>
<dbReference type="OrthoDB" id="4772660at2"/>
<keyword evidence="4" id="KW-1185">Reference proteome</keyword>
<keyword evidence="2" id="KW-0812">Transmembrane</keyword>
<feature type="compositionally biased region" description="Polar residues" evidence="1">
    <location>
        <begin position="193"/>
        <end position="207"/>
    </location>
</feature>
<reference evidence="4" key="1">
    <citation type="submission" date="2019-10" db="EMBL/GenBank/DDBJ databases">
        <title>Complete genome sequence of Corynebacterium urogenitalis DSM 108747, isolated from the genital tract of a cow.</title>
        <authorList>
            <person name="Ruckert C."/>
            <person name="Ballas P."/>
            <person name="Wagener K."/>
            <person name="Drillich M."/>
            <person name="Kaempfer P."/>
            <person name="Busse H.-J."/>
            <person name="Ehling-Schulz M."/>
        </authorList>
    </citation>
    <scope>NUCLEOTIDE SEQUENCE [LARGE SCALE GENOMIC DNA]</scope>
    <source>
        <strain evidence="4">LMM 1652</strain>
    </source>
</reference>
<gene>
    <name evidence="3" type="ORF">CUROG_07200</name>
</gene>
<evidence type="ECO:0000313" key="3">
    <source>
        <dbReference type="EMBL" id="QFQ02793.1"/>
    </source>
</evidence>
<proteinExistence type="predicted"/>
<dbReference type="EMBL" id="CP045032">
    <property type="protein sequence ID" value="QFQ02793.1"/>
    <property type="molecule type" value="Genomic_DNA"/>
</dbReference>
<organism evidence="3 4">
    <name type="scientific">Corynebacterium urogenitale</name>
    <dbReference type="NCBI Taxonomy" id="2487892"/>
    <lineage>
        <taxon>Bacteria</taxon>
        <taxon>Bacillati</taxon>
        <taxon>Actinomycetota</taxon>
        <taxon>Actinomycetes</taxon>
        <taxon>Mycobacteriales</taxon>
        <taxon>Corynebacteriaceae</taxon>
        <taxon>Corynebacterium</taxon>
    </lineage>
</organism>